<keyword evidence="1" id="KW-1133">Transmembrane helix</keyword>
<reference evidence="3" key="1">
    <citation type="submission" date="2016-10" db="EMBL/GenBank/DDBJ databases">
        <authorList>
            <person name="Varghese N."/>
            <person name="Submissions S."/>
        </authorList>
    </citation>
    <scope>NUCLEOTIDE SEQUENCE [LARGE SCALE GENOMIC DNA]</scope>
    <source>
        <strain evidence="3">CGMCC 1.10218</strain>
    </source>
</reference>
<gene>
    <name evidence="2" type="ORF">SAMN04488058_101358</name>
</gene>
<dbReference type="EMBL" id="FNZA01000001">
    <property type="protein sequence ID" value="SEI69255.1"/>
    <property type="molecule type" value="Genomic_DNA"/>
</dbReference>
<evidence type="ECO:0000256" key="1">
    <source>
        <dbReference type="SAM" id="Phobius"/>
    </source>
</evidence>
<feature type="transmembrane region" description="Helical" evidence="1">
    <location>
        <begin position="118"/>
        <end position="137"/>
    </location>
</feature>
<name>A0A1H6SZ66_9DEIO</name>
<keyword evidence="3" id="KW-1185">Reference proteome</keyword>
<dbReference type="AlphaFoldDB" id="A0A1H6SZ66"/>
<dbReference type="OrthoDB" id="72397at2"/>
<sequence>MATVYLILLTLHNINRWLVLLTGVWALLQSVPGLSGNRPFTPAERRPVAMFMGTLHLQVVLGLVLYAFIGMQGIPAFAGGRASFQWEHLGLGLLAAIFATLGSVQSRKAATEQAKYRAAALWSGLALLVTLLAIPWWRPLLRLMNVEV</sequence>
<dbReference type="STRING" id="856736.SAMN04488058_101358"/>
<keyword evidence="1" id="KW-0472">Membrane</keyword>
<feature type="transmembrane region" description="Helical" evidence="1">
    <location>
        <begin position="6"/>
        <end position="28"/>
    </location>
</feature>
<evidence type="ECO:0000313" key="2">
    <source>
        <dbReference type="EMBL" id="SEI69255.1"/>
    </source>
</evidence>
<dbReference type="Proteomes" id="UP000199223">
    <property type="component" value="Unassembled WGS sequence"/>
</dbReference>
<accession>A0A1H6SZ66</accession>
<dbReference type="RefSeq" id="WP_092262821.1">
    <property type="nucleotide sequence ID" value="NZ_FNZA01000001.1"/>
</dbReference>
<organism evidence="2 3">
    <name type="scientific">Deinococcus reticulitermitis</name>
    <dbReference type="NCBI Taxonomy" id="856736"/>
    <lineage>
        <taxon>Bacteria</taxon>
        <taxon>Thermotogati</taxon>
        <taxon>Deinococcota</taxon>
        <taxon>Deinococci</taxon>
        <taxon>Deinococcales</taxon>
        <taxon>Deinococcaceae</taxon>
        <taxon>Deinococcus</taxon>
    </lineage>
</organism>
<protein>
    <recommendedName>
        <fullName evidence="4">Cytochrome b561</fullName>
    </recommendedName>
</protein>
<evidence type="ECO:0008006" key="4">
    <source>
        <dbReference type="Google" id="ProtNLM"/>
    </source>
</evidence>
<feature type="transmembrane region" description="Helical" evidence="1">
    <location>
        <begin position="89"/>
        <end position="106"/>
    </location>
</feature>
<keyword evidence="1" id="KW-0812">Transmembrane</keyword>
<evidence type="ECO:0000313" key="3">
    <source>
        <dbReference type="Proteomes" id="UP000199223"/>
    </source>
</evidence>
<proteinExistence type="predicted"/>
<feature type="transmembrane region" description="Helical" evidence="1">
    <location>
        <begin position="48"/>
        <end position="69"/>
    </location>
</feature>